<evidence type="ECO:0000313" key="2">
    <source>
        <dbReference type="Proteomes" id="UP000334990"/>
    </source>
</evidence>
<evidence type="ECO:0000313" key="1">
    <source>
        <dbReference type="EMBL" id="GES00300.1"/>
    </source>
</evidence>
<dbReference type="EMBL" id="BLAD01000044">
    <property type="protein sequence ID" value="GES00300.1"/>
    <property type="molecule type" value="Genomic_DNA"/>
</dbReference>
<dbReference type="SUPFAM" id="SSF159238">
    <property type="entry name" value="SO1590-like"/>
    <property type="match status" value="1"/>
</dbReference>
<dbReference type="OrthoDB" id="882224at2"/>
<dbReference type="Pfam" id="PF11528">
    <property type="entry name" value="DUF3224"/>
    <property type="match status" value="1"/>
</dbReference>
<comment type="caution">
    <text evidence="1">The sequence shown here is derived from an EMBL/GenBank/DDBJ whole genome shotgun (WGS) entry which is preliminary data.</text>
</comment>
<name>A0A5M3VWG8_9ACTN</name>
<dbReference type="InterPro" id="IPR023159">
    <property type="entry name" value="SO1590-like_sf"/>
</dbReference>
<sequence length="141" mass="14822">MSATPATLDPMHATGTFDVTSWETLATDEREGAVLARNRLTKTFSGDLTGASVTDLLTVATPAGPAAYAGLEHLHGVLHGRQGTFVLQHNGGAEDGKPWLTWIIVPTSGTGALTGIHGQGQIDVDDQGKHTFTLEYQLPGM</sequence>
<dbReference type="AlphaFoldDB" id="A0A5M3VWG8"/>
<protein>
    <recommendedName>
        <fullName evidence="3">DUF3224 domain-containing protein</fullName>
    </recommendedName>
</protein>
<evidence type="ECO:0008006" key="3">
    <source>
        <dbReference type="Google" id="ProtNLM"/>
    </source>
</evidence>
<gene>
    <name evidence="1" type="ORF">Acor_23630</name>
</gene>
<dbReference type="InterPro" id="IPR021607">
    <property type="entry name" value="DUF3224"/>
</dbReference>
<keyword evidence="2" id="KW-1185">Reference proteome</keyword>
<accession>A0A5M3VWG8</accession>
<organism evidence="1 2">
    <name type="scientific">Acrocarpospora corrugata</name>
    <dbReference type="NCBI Taxonomy" id="35763"/>
    <lineage>
        <taxon>Bacteria</taxon>
        <taxon>Bacillati</taxon>
        <taxon>Actinomycetota</taxon>
        <taxon>Actinomycetes</taxon>
        <taxon>Streptosporangiales</taxon>
        <taxon>Streptosporangiaceae</taxon>
        <taxon>Acrocarpospora</taxon>
    </lineage>
</organism>
<proteinExistence type="predicted"/>
<dbReference type="Proteomes" id="UP000334990">
    <property type="component" value="Unassembled WGS sequence"/>
</dbReference>
<dbReference type="Gene3D" id="2.40.350.10">
    <property type="entry name" value="SO1590-like"/>
    <property type="match status" value="1"/>
</dbReference>
<reference evidence="1 2" key="1">
    <citation type="submission" date="2019-10" db="EMBL/GenBank/DDBJ databases">
        <title>Whole genome shotgun sequence of Acrocarpospora corrugata NBRC 13972.</title>
        <authorList>
            <person name="Ichikawa N."/>
            <person name="Kimura A."/>
            <person name="Kitahashi Y."/>
            <person name="Komaki H."/>
            <person name="Oguchi A."/>
        </authorList>
    </citation>
    <scope>NUCLEOTIDE SEQUENCE [LARGE SCALE GENOMIC DNA]</scope>
    <source>
        <strain evidence="1 2">NBRC 13972</strain>
    </source>
</reference>